<keyword evidence="5" id="KW-1185">Reference proteome</keyword>
<dbReference type="InterPro" id="IPR000008">
    <property type="entry name" value="C2_dom"/>
</dbReference>
<dbReference type="PROSITE" id="PS50004">
    <property type="entry name" value="C2"/>
    <property type="match status" value="1"/>
</dbReference>
<dbReference type="Pfam" id="PF00168">
    <property type="entry name" value="C2"/>
    <property type="match status" value="2"/>
</dbReference>
<dbReference type="InterPro" id="IPR010734">
    <property type="entry name" value="Copine_C"/>
</dbReference>
<dbReference type="Gene3D" id="2.60.40.150">
    <property type="entry name" value="C2 domain"/>
    <property type="match status" value="1"/>
</dbReference>
<dbReference type="Pfam" id="PF07002">
    <property type="entry name" value="Copine"/>
    <property type="match status" value="1"/>
</dbReference>
<dbReference type="PROSITE" id="PS50234">
    <property type="entry name" value="VWFA"/>
    <property type="match status" value="1"/>
</dbReference>
<feature type="domain" description="VWFA" evidence="3">
    <location>
        <begin position="311"/>
        <end position="516"/>
    </location>
</feature>
<dbReference type="GO" id="GO:0005544">
    <property type="term" value="F:calcium-dependent phospholipid binding"/>
    <property type="evidence" value="ECO:0007669"/>
    <property type="project" value="InterPro"/>
</dbReference>
<dbReference type="AlphaFoldDB" id="A0AAD1UD54"/>
<dbReference type="GO" id="GO:0005886">
    <property type="term" value="C:plasma membrane"/>
    <property type="evidence" value="ECO:0007669"/>
    <property type="project" value="TreeGrafter"/>
</dbReference>
<sequence length="528" mass="60644">MEAYPIITHGLEPTELISIHIECEKLANMDYFSESDPVCEVYSKDKKEGSEWVKIGETEQINNNLNPKFVKSFQLEYFFERETMLKFCLYDVDVMTRDHIGDMETTIGRIMGSRKQTYKGNLFSKNGNTTGKIIISAEKVATENYSLNYIASISGLPPKVYWVFFGRDDPFYFIERSKGPESDEFIRVYQSPHQVNTTSPRWRDEKITSLKLCNSDVNCTLKFTIMSFDASGYHQPYGEFHTTLKEIMDGKREFEIREVGSSKSLNCYFKLDTFNYRETKSFYDFLHSDWEINLTCAVDFTLSNGEAQSQDSLHYINPNGSMNQYEQAILTVGQVLENYDTDNLIPAFGFGGIPLYSGSRSVSHCFHLNGNENPQCQGLPGLMEAYKFSLQNVQLYGPTYFAPCLKIFIDYVEQNVSQKLYHIFLILTDGIIHDMTETKELIAKASNLPISIIIIGVGDEDFSDMEELDGDDESQRVLDKNDPYAKPYRDIVQFVKFQDFKHQGKYALSEEVLREVPTQVLGYLDLLS</sequence>
<dbReference type="InterPro" id="IPR036465">
    <property type="entry name" value="vWFA_dom_sf"/>
</dbReference>
<dbReference type="SUPFAM" id="SSF49562">
    <property type="entry name" value="C2 domain (Calcium/lipid-binding domain, CaLB)"/>
    <property type="match status" value="2"/>
</dbReference>
<proteinExistence type="inferred from homology"/>
<evidence type="ECO:0000259" key="2">
    <source>
        <dbReference type="PROSITE" id="PS50004"/>
    </source>
</evidence>
<accession>A0AAD1UD54</accession>
<dbReference type="CDD" id="cd04048">
    <property type="entry name" value="C2A_Copine"/>
    <property type="match status" value="1"/>
</dbReference>
<comment type="similarity">
    <text evidence="1">Belongs to the copine family.</text>
</comment>
<evidence type="ECO:0000313" key="4">
    <source>
        <dbReference type="EMBL" id="CAI2364436.1"/>
    </source>
</evidence>
<dbReference type="PANTHER" id="PTHR10857:SF106">
    <property type="entry name" value="C2 DOMAIN-CONTAINING PROTEIN"/>
    <property type="match status" value="1"/>
</dbReference>
<gene>
    <name evidence="4" type="ORF">ECRASSUSDP1_LOCUS5779</name>
</gene>
<comment type="caution">
    <text evidence="4">The sequence shown here is derived from an EMBL/GenBank/DDBJ whole genome shotgun (WGS) entry which is preliminary data.</text>
</comment>
<dbReference type="InterPro" id="IPR035892">
    <property type="entry name" value="C2_domain_sf"/>
</dbReference>
<organism evidence="4 5">
    <name type="scientific">Euplotes crassus</name>
    <dbReference type="NCBI Taxonomy" id="5936"/>
    <lineage>
        <taxon>Eukaryota</taxon>
        <taxon>Sar</taxon>
        <taxon>Alveolata</taxon>
        <taxon>Ciliophora</taxon>
        <taxon>Intramacronucleata</taxon>
        <taxon>Spirotrichea</taxon>
        <taxon>Hypotrichia</taxon>
        <taxon>Euplotida</taxon>
        <taxon>Euplotidae</taxon>
        <taxon>Moneuplotes</taxon>
    </lineage>
</organism>
<dbReference type="SUPFAM" id="SSF53300">
    <property type="entry name" value="vWA-like"/>
    <property type="match status" value="1"/>
</dbReference>
<dbReference type="InterPro" id="IPR002035">
    <property type="entry name" value="VWF_A"/>
</dbReference>
<name>A0AAD1UD54_EUPCR</name>
<dbReference type="InterPro" id="IPR045052">
    <property type="entry name" value="Copine"/>
</dbReference>
<reference evidence="4" key="1">
    <citation type="submission" date="2023-07" db="EMBL/GenBank/DDBJ databases">
        <authorList>
            <consortium name="AG Swart"/>
            <person name="Singh M."/>
            <person name="Singh A."/>
            <person name="Seah K."/>
            <person name="Emmerich C."/>
        </authorList>
    </citation>
    <scope>NUCLEOTIDE SEQUENCE</scope>
    <source>
        <strain evidence="4">DP1</strain>
    </source>
</reference>
<dbReference type="PANTHER" id="PTHR10857">
    <property type="entry name" value="COPINE"/>
    <property type="match status" value="1"/>
</dbReference>
<evidence type="ECO:0000259" key="3">
    <source>
        <dbReference type="PROSITE" id="PS50234"/>
    </source>
</evidence>
<evidence type="ECO:0000256" key="1">
    <source>
        <dbReference type="ARBA" id="ARBA00009048"/>
    </source>
</evidence>
<dbReference type="SMART" id="SM00239">
    <property type="entry name" value="C2"/>
    <property type="match status" value="2"/>
</dbReference>
<evidence type="ECO:0000313" key="5">
    <source>
        <dbReference type="Proteomes" id="UP001295684"/>
    </source>
</evidence>
<evidence type="ECO:0008006" key="6">
    <source>
        <dbReference type="Google" id="ProtNLM"/>
    </source>
</evidence>
<dbReference type="EMBL" id="CAMPGE010005588">
    <property type="protein sequence ID" value="CAI2364436.1"/>
    <property type="molecule type" value="Genomic_DNA"/>
</dbReference>
<dbReference type="GO" id="GO:0071277">
    <property type="term" value="P:cellular response to calcium ion"/>
    <property type="evidence" value="ECO:0007669"/>
    <property type="project" value="TreeGrafter"/>
</dbReference>
<dbReference type="SMART" id="SM00327">
    <property type="entry name" value="VWA"/>
    <property type="match status" value="1"/>
</dbReference>
<dbReference type="Proteomes" id="UP001295684">
    <property type="component" value="Unassembled WGS sequence"/>
</dbReference>
<protein>
    <recommendedName>
        <fullName evidence="6">Copine-8</fullName>
    </recommendedName>
</protein>
<feature type="domain" description="C2" evidence="2">
    <location>
        <begin position="1"/>
        <end position="120"/>
    </location>
</feature>